<dbReference type="PRINTS" id="PR00259">
    <property type="entry name" value="TMFOUR"/>
</dbReference>
<feature type="transmembrane region" description="Helical" evidence="7">
    <location>
        <begin position="75"/>
        <end position="100"/>
    </location>
</feature>
<reference evidence="8" key="1">
    <citation type="submission" date="2021-04" db="EMBL/GenBank/DDBJ databases">
        <authorList>
            <consortium name="Wellcome Sanger Institute Data Sharing"/>
        </authorList>
    </citation>
    <scope>NUCLEOTIDE SEQUENCE [LARGE SCALE GENOMIC DNA]</scope>
</reference>
<feature type="transmembrane region" description="Helical" evidence="7">
    <location>
        <begin position="200"/>
        <end position="227"/>
    </location>
</feature>
<reference evidence="8" key="2">
    <citation type="submission" date="2025-08" db="UniProtKB">
        <authorList>
            <consortium name="Ensembl"/>
        </authorList>
    </citation>
    <scope>IDENTIFICATION</scope>
</reference>
<keyword evidence="3 7" id="KW-0812">Transmembrane</keyword>
<evidence type="ECO:0000256" key="4">
    <source>
        <dbReference type="ARBA" id="ARBA00022989"/>
    </source>
</evidence>
<keyword evidence="6" id="KW-1015">Disulfide bond</keyword>
<dbReference type="PANTHER" id="PTHR19282:SF456">
    <property type="entry name" value="CD63 MOLECULE"/>
    <property type="match status" value="1"/>
</dbReference>
<organism evidence="8 9">
    <name type="scientific">Sparus aurata</name>
    <name type="common">Gilthead sea bream</name>
    <dbReference type="NCBI Taxonomy" id="8175"/>
    <lineage>
        <taxon>Eukaryota</taxon>
        <taxon>Metazoa</taxon>
        <taxon>Chordata</taxon>
        <taxon>Craniata</taxon>
        <taxon>Vertebrata</taxon>
        <taxon>Euteleostomi</taxon>
        <taxon>Actinopterygii</taxon>
        <taxon>Neopterygii</taxon>
        <taxon>Teleostei</taxon>
        <taxon>Neoteleostei</taxon>
        <taxon>Acanthomorphata</taxon>
        <taxon>Eupercaria</taxon>
        <taxon>Spariformes</taxon>
        <taxon>Sparidae</taxon>
        <taxon>Sparus</taxon>
    </lineage>
</organism>
<dbReference type="OrthoDB" id="6134317at2759"/>
<evidence type="ECO:0000256" key="6">
    <source>
        <dbReference type="PIRSR" id="PIRSR002419-1"/>
    </source>
</evidence>
<feature type="transmembrane region" description="Helical" evidence="7">
    <location>
        <begin position="7"/>
        <end position="29"/>
    </location>
</feature>
<keyword evidence="9" id="KW-1185">Reference proteome</keyword>
<feature type="transmembrane region" description="Helical" evidence="7">
    <location>
        <begin position="49"/>
        <end position="68"/>
    </location>
</feature>
<evidence type="ECO:0000256" key="2">
    <source>
        <dbReference type="ARBA" id="ARBA00006840"/>
    </source>
</evidence>
<dbReference type="Proteomes" id="UP000472265">
    <property type="component" value="Chromosome 14"/>
</dbReference>
<dbReference type="InterPro" id="IPR008952">
    <property type="entry name" value="Tetraspanin_EC2_sf"/>
</dbReference>
<dbReference type="PIRSF" id="PIRSF002419">
    <property type="entry name" value="Tetraspanin"/>
    <property type="match status" value="1"/>
</dbReference>
<gene>
    <name evidence="8" type="primary">LOC115595589</name>
</gene>
<proteinExistence type="inferred from homology"/>
<dbReference type="InterPro" id="IPR000301">
    <property type="entry name" value="Tetraspanin_animals"/>
</dbReference>
<dbReference type="PANTHER" id="PTHR19282">
    <property type="entry name" value="TETRASPANIN"/>
    <property type="match status" value="1"/>
</dbReference>
<dbReference type="Gene3D" id="1.10.1450.10">
    <property type="entry name" value="Tetraspanin"/>
    <property type="match status" value="1"/>
</dbReference>
<dbReference type="GeneID" id="115595589"/>
<evidence type="ECO:0000313" key="9">
    <source>
        <dbReference type="Proteomes" id="UP000472265"/>
    </source>
</evidence>
<comment type="similarity">
    <text evidence="2 7">Belongs to the tetraspanin (TM4SF) family.</text>
</comment>
<dbReference type="OMA" id="GWIWVIT"/>
<evidence type="ECO:0000256" key="5">
    <source>
        <dbReference type="ARBA" id="ARBA00023136"/>
    </source>
</evidence>
<dbReference type="InterPro" id="IPR018499">
    <property type="entry name" value="Tetraspanin/Peripherin"/>
</dbReference>
<dbReference type="AlphaFoldDB" id="A0A671YD47"/>
<keyword evidence="5 7" id="KW-0472">Membrane</keyword>
<dbReference type="PROSITE" id="PS51257">
    <property type="entry name" value="PROKAR_LIPOPROTEIN"/>
    <property type="match status" value="1"/>
</dbReference>
<reference evidence="8" key="3">
    <citation type="submission" date="2025-09" db="UniProtKB">
        <authorList>
            <consortium name="Ensembl"/>
        </authorList>
    </citation>
    <scope>IDENTIFICATION</scope>
</reference>
<evidence type="ECO:0000256" key="3">
    <source>
        <dbReference type="ARBA" id="ARBA00022692"/>
    </source>
</evidence>
<dbReference type="GO" id="GO:0005886">
    <property type="term" value="C:plasma membrane"/>
    <property type="evidence" value="ECO:0007669"/>
    <property type="project" value="TreeGrafter"/>
</dbReference>
<dbReference type="Pfam" id="PF00335">
    <property type="entry name" value="Tetraspanin"/>
    <property type="match status" value="1"/>
</dbReference>
<feature type="disulfide bond" evidence="6">
    <location>
        <begin position="140"/>
        <end position="156"/>
    </location>
</feature>
<evidence type="ECO:0000313" key="8">
    <source>
        <dbReference type="Ensembl" id="ENSSAUP00010060836.1"/>
    </source>
</evidence>
<comment type="subcellular location">
    <subcellularLocation>
        <location evidence="1 7">Membrane</location>
        <topology evidence="1 7">Multi-pass membrane protein</topology>
    </subcellularLocation>
</comment>
<keyword evidence="4 7" id="KW-1133">Transmembrane helix</keyword>
<sequence length="246" mass="26606">MGKINGCLKCLFIFFNVVFAIFGCLMVYGALKSSAYNHQLSVVGSPNMAWGWVFALGILGISCLGIYAGSSEKVIFLKIFAGFMAVGMVIMMIFGIIIVVERNKLMSSVKNASPEIIEPVMRDPEMRELLNAIQSSIHCCGVVSASDWGDTIPNSCACTGGGLYGGYGSSDCKARPQGTSGPSRIYKETCSDFILTWTNFFFQIVMGICFGFAVTALMGLLVSILMIHQVRRYDSAGGASFPMKSY</sequence>
<dbReference type="InParanoid" id="A0A671YD47"/>
<name>A0A671YD47_SPAAU</name>
<accession>A0A671YD47</accession>
<protein>
    <recommendedName>
        <fullName evidence="7">Tetraspanin</fullName>
    </recommendedName>
</protein>
<dbReference type="RefSeq" id="XP_030296105.1">
    <property type="nucleotide sequence ID" value="XM_030440245.1"/>
</dbReference>
<dbReference type="GO" id="GO:1900746">
    <property type="term" value="P:regulation of vascular endothelial growth factor signaling pathway"/>
    <property type="evidence" value="ECO:0007669"/>
    <property type="project" value="TreeGrafter"/>
</dbReference>
<dbReference type="Ensembl" id="ENSSAUT00010063785.1">
    <property type="protein sequence ID" value="ENSSAUP00010060836.1"/>
    <property type="gene ID" value="ENSSAUG00010024615.1"/>
</dbReference>
<evidence type="ECO:0000256" key="7">
    <source>
        <dbReference type="RuleBase" id="RU361218"/>
    </source>
</evidence>
<dbReference type="SUPFAM" id="SSF48652">
    <property type="entry name" value="Tetraspanin"/>
    <property type="match status" value="1"/>
</dbReference>
<dbReference type="GeneTree" id="ENSGT00940000168658"/>
<evidence type="ECO:0000256" key="1">
    <source>
        <dbReference type="ARBA" id="ARBA00004141"/>
    </source>
</evidence>